<sequence length="390" mass="44896">MKTIFPAAIIEQCAESYQSRISVRSKTIYLTTIAFLFIAFLSLPFIYIDLSIQARGTFQSSIERNEIFVPVAGRVNNIRYKENEKIRKGDLIAEIETEQLDLEIQGYRQKIDLLNNLISDLNSLNRIRLFDIDQNFSIYLGTEIYSASYFEFYSAFKSLKATLEKATRDYERNTLLYEAKAISFVEYDESKLKYNQAMSNLELHIKKQKALWNREINSYTNELNQLKNKVKLVQDQKTRHKIIAGVNGTLQNLKNIKEGDFVFPNQKIAEISPDSTLLAIAYVSPKDIGFIKAGQPVSLQVDAFNYNDWGLAKGKIIDIADDLSMVSEQQVAFRVICSLDQLHLKLKNGYKGELRKGMSFNGRFLVTRRSLFQLLYDKVDNWMNPTVSTI</sequence>
<dbReference type="Gene3D" id="1.10.287.470">
    <property type="entry name" value="Helix hairpin bin"/>
    <property type="match status" value="1"/>
</dbReference>
<evidence type="ECO:0000313" key="9">
    <source>
        <dbReference type="Proteomes" id="UP001597374"/>
    </source>
</evidence>
<keyword evidence="5" id="KW-0175">Coiled coil</keyword>
<keyword evidence="4 6" id="KW-0472">Membrane</keyword>
<dbReference type="InterPro" id="IPR058982">
    <property type="entry name" value="Beta-barrel_AprE"/>
</dbReference>
<evidence type="ECO:0000259" key="7">
    <source>
        <dbReference type="Pfam" id="PF26002"/>
    </source>
</evidence>
<feature type="transmembrane region" description="Helical" evidence="6">
    <location>
        <begin position="28"/>
        <end position="48"/>
    </location>
</feature>
<evidence type="ECO:0000313" key="8">
    <source>
        <dbReference type="EMBL" id="MFD2244974.1"/>
    </source>
</evidence>
<dbReference type="InterPro" id="IPR050739">
    <property type="entry name" value="MFP"/>
</dbReference>
<dbReference type="Pfam" id="PF26002">
    <property type="entry name" value="Beta-barrel_AprE"/>
    <property type="match status" value="1"/>
</dbReference>
<comment type="caution">
    <text evidence="8">The sequence shown here is derived from an EMBL/GenBank/DDBJ whole genome shotgun (WGS) entry which is preliminary data.</text>
</comment>
<evidence type="ECO:0000256" key="5">
    <source>
        <dbReference type="SAM" id="Coils"/>
    </source>
</evidence>
<keyword evidence="9" id="KW-1185">Reference proteome</keyword>
<dbReference type="RefSeq" id="WP_250429653.1">
    <property type="nucleotide sequence ID" value="NZ_JALPRR010000002.1"/>
</dbReference>
<evidence type="ECO:0000256" key="2">
    <source>
        <dbReference type="ARBA" id="ARBA00022692"/>
    </source>
</evidence>
<keyword evidence="2 6" id="KW-0812">Transmembrane</keyword>
<organism evidence="8 9">
    <name type="scientific">Pontibacter ruber</name>
    <dbReference type="NCBI Taxonomy" id="1343895"/>
    <lineage>
        <taxon>Bacteria</taxon>
        <taxon>Pseudomonadati</taxon>
        <taxon>Bacteroidota</taxon>
        <taxon>Cytophagia</taxon>
        <taxon>Cytophagales</taxon>
        <taxon>Hymenobacteraceae</taxon>
        <taxon>Pontibacter</taxon>
    </lineage>
</organism>
<proteinExistence type="predicted"/>
<name>A0ABW5CSH3_9BACT</name>
<gene>
    <name evidence="8" type="ORF">ACFSKP_01835</name>
</gene>
<keyword evidence="3 6" id="KW-1133">Transmembrane helix</keyword>
<feature type="domain" description="AprE-like beta-barrel" evidence="7">
    <location>
        <begin position="277"/>
        <end position="360"/>
    </location>
</feature>
<dbReference type="PANTHER" id="PTHR30386">
    <property type="entry name" value="MEMBRANE FUSION SUBUNIT OF EMRAB-TOLC MULTIDRUG EFFLUX PUMP"/>
    <property type="match status" value="1"/>
</dbReference>
<dbReference type="PANTHER" id="PTHR30386:SF26">
    <property type="entry name" value="TRANSPORT PROTEIN COMB"/>
    <property type="match status" value="1"/>
</dbReference>
<protein>
    <submittedName>
        <fullName evidence="8">HlyD family secretion protein</fullName>
    </submittedName>
</protein>
<dbReference type="PRINTS" id="PR01490">
    <property type="entry name" value="RTXTOXIND"/>
</dbReference>
<dbReference type="EMBL" id="JBHUIM010000001">
    <property type="protein sequence ID" value="MFD2244974.1"/>
    <property type="molecule type" value="Genomic_DNA"/>
</dbReference>
<evidence type="ECO:0000256" key="6">
    <source>
        <dbReference type="SAM" id="Phobius"/>
    </source>
</evidence>
<dbReference type="Proteomes" id="UP001597374">
    <property type="component" value="Unassembled WGS sequence"/>
</dbReference>
<feature type="coiled-coil region" evidence="5">
    <location>
        <begin position="209"/>
        <end position="236"/>
    </location>
</feature>
<evidence type="ECO:0000256" key="4">
    <source>
        <dbReference type="ARBA" id="ARBA00023136"/>
    </source>
</evidence>
<accession>A0ABW5CSH3</accession>
<comment type="subcellular location">
    <subcellularLocation>
        <location evidence="1">Membrane</location>
        <topology evidence="1">Single-pass membrane protein</topology>
    </subcellularLocation>
</comment>
<evidence type="ECO:0000256" key="3">
    <source>
        <dbReference type="ARBA" id="ARBA00022989"/>
    </source>
</evidence>
<reference evidence="9" key="1">
    <citation type="journal article" date="2019" name="Int. J. Syst. Evol. Microbiol.">
        <title>The Global Catalogue of Microorganisms (GCM) 10K type strain sequencing project: providing services to taxonomists for standard genome sequencing and annotation.</title>
        <authorList>
            <consortium name="The Broad Institute Genomics Platform"/>
            <consortium name="The Broad Institute Genome Sequencing Center for Infectious Disease"/>
            <person name="Wu L."/>
            <person name="Ma J."/>
        </authorList>
    </citation>
    <scope>NUCLEOTIDE SEQUENCE [LARGE SCALE GENOMIC DNA]</scope>
    <source>
        <strain evidence="9">CGMCC 4.1782</strain>
    </source>
</reference>
<dbReference type="Gene3D" id="2.40.30.170">
    <property type="match status" value="1"/>
</dbReference>
<evidence type="ECO:0000256" key="1">
    <source>
        <dbReference type="ARBA" id="ARBA00004167"/>
    </source>
</evidence>
<feature type="coiled-coil region" evidence="5">
    <location>
        <begin position="97"/>
        <end position="124"/>
    </location>
</feature>